<comment type="caution">
    <text evidence="1">The sequence shown here is derived from an EMBL/GenBank/DDBJ whole genome shotgun (WGS) entry which is preliminary data.</text>
</comment>
<proteinExistence type="predicted"/>
<sequence>MVITTQTGRTYRIEKSGYTGVGIYLLRAWQYHNGIRTSEHLVIDIVDKANERRRILGKAQVIQREGKK</sequence>
<accession>A0ABV3S354</accession>
<keyword evidence="2" id="KW-1185">Reference proteome</keyword>
<dbReference type="RefSeq" id="WP_367974274.1">
    <property type="nucleotide sequence ID" value="NZ_JBFPEQ010000001.1"/>
</dbReference>
<protein>
    <submittedName>
        <fullName evidence="1">Uncharacterized protein</fullName>
    </submittedName>
</protein>
<dbReference type="Proteomes" id="UP001556617">
    <property type="component" value="Unassembled WGS sequence"/>
</dbReference>
<dbReference type="EMBL" id="JBFPER010000001">
    <property type="protein sequence ID" value="MEX0380877.1"/>
    <property type="molecule type" value="Genomic_DNA"/>
</dbReference>
<evidence type="ECO:0000313" key="2">
    <source>
        <dbReference type="Proteomes" id="UP001556617"/>
    </source>
</evidence>
<organism evidence="1 2">
    <name type="scientific">Leuconostoc aquikimchii</name>
    <dbReference type="NCBI Taxonomy" id="3236804"/>
    <lineage>
        <taxon>Bacteria</taxon>
        <taxon>Bacillati</taxon>
        <taxon>Bacillota</taxon>
        <taxon>Bacilli</taxon>
        <taxon>Lactobacillales</taxon>
        <taxon>Lactobacillaceae</taxon>
        <taxon>Leuconostoc</taxon>
    </lineage>
</organism>
<reference evidence="1 2" key="1">
    <citation type="submission" date="2024-07" db="EMBL/GenBank/DDBJ databases">
        <authorList>
            <person name="Yun M."/>
        </authorList>
    </citation>
    <scope>NUCLEOTIDE SEQUENCE [LARGE SCALE GENOMIC DNA]</scope>
    <source>
        <strain evidence="1 2">MS01</strain>
    </source>
</reference>
<evidence type="ECO:0000313" key="1">
    <source>
        <dbReference type="EMBL" id="MEX0380877.1"/>
    </source>
</evidence>
<name>A0ABV3S354_9LACO</name>
<gene>
    <name evidence="1" type="ORF">AB3K24_05875</name>
</gene>